<organism evidence="2">
    <name type="scientific">Octopus bimaculoides</name>
    <name type="common">California two-spotted octopus</name>
    <dbReference type="NCBI Taxonomy" id="37653"/>
    <lineage>
        <taxon>Eukaryota</taxon>
        <taxon>Metazoa</taxon>
        <taxon>Spiralia</taxon>
        <taxon>Lophotrochozoa</taxon>
        <taxon>Mollusca</taxon>
        <taxon>Cephalopoda</taxon>
        <taxon>Coleoidea</taxon>
        <taxon>Octopodiformes</taxon>
        <taxon>Octopoda</taxon>
        <taxon>Incirrata</taxon>
        <taxon>Octopodidae</taxon>
        <taxon>Octopus</taxon>
    </lineage>
</organism>
<name>A0A0L8G1R5_OCTBM</name>
<feature type="domain" description="VWFA" evidence="1">
    <location>
        <begin position="55"/>
        <end position="160"/>
    </location>
</feature>
<dbReference type="InterPro" id="IPR002035">
    <property type="entry name" value="VWF_A"/>
</dbReference>
<evidence type="ECO:0000259" key="1">
    <source>
        <dbReference type="PROSITE" id="PS50234"/>
    </source>
</evidence>
<gene>
    <name evidence="2" type="ORF">OCBIM_22002258mg</name>
</gene>
<accession>A0A0L8G1R5</accession>
<evidence type="ECO:0000313" key="2">
    <source>
        <dbReference type="EMBL" id="KOF70774.1"/>
    </source>
</evidence>
<protein>
    <recommendedName>
        <fullName evidence="1">VWFA domain-containing protein</fullName>
    </recommendedName>
</protein>
<dbReference type="PROSITE" id="PS50234">
    <property type="entry name" value="VWFA"/>
    <property type="match status" value="1"/>
</dbReference>
<dbReference type="InterPro" id="IPR050525">
    <property type="entry name" value="ECM_Assembly_Org"/>
</dbReference>
<dbReference type="EMBL" id="KQ424587">
    <property type="protein sequence ID" value="KOF70774.1"/>
    <property type="molecule type" value="Genomic_DNA"/>
</dbReference>
<dbReference type="InterPro" id="IPR036465">
    <property type="entry name" value="vWFA_dom_sf"/>
</dbReference>
<dbReference type="Gene3D" id="3.40.50.410">
    <property type="entry name" value="von Willebrand factor, type A domain"/>
    <property type="match status" value="1"/>
</dbReference>
<dbReference type="PANTHER" id="PTHR24020">
    <property type="entry name" value="COLLAGEN ALPHA"/>
    <property type="match status" value="1"/>
</dbReference>
<dbReference type="SMART" id="SM00327">
    <property type="entry name" value="VWA"/>
    <property type="match status" value="1"/>
</dbReference>
<sequence>MSLFVLTLKKAIPLSKQLQADYWIQHINPAGLENDFVDSANKVEQKNECASAQIDLVFVIDSSGSVGSTNFVKTKTFLVNIVDSLDISQDETRVAVIRFSSSPIVMFDLDAHSTKTAVKNAINAISYDGGGTATDTALDEARTSVFTNTTRKSAASKVTVQCGVVTVYASFNNSYPNEADYDYKTSATDHQPGKLDFMQESEFQKFVLTVLSQKRFDLNSSFCNNPSYDISIKPTGKLLRFLSNIVLYILYIQCKSNEGSRIDGNIGRCVAFSSLI</sequence>
<dbReference type="PRINTS" id="PR00453">
    <property type="entry name" value="VWFADOMAIN"/>
</dbReference>
<dbReference type="SUPFAM" id="SSF53300">
    <property type="entry name" value="vWA-like"/>
    <property type="match status" value="1"/>
</dbReference>
<dbReference type="STRING" id="37653.A0A0L8G1R5"/>
<proteinExistence type="predicted"/>
<dbReference type="AlphaFoldDB" id="A0A0L8G1R5"/>
<dbReference type="Pfam" id="PF00092">
    <property type="entry name" value="VWA"/>
    <property type="match status" value="1"/>
</dbReference>
<dbReference type="PANTHER" id="PTHR24020:SF20">
    <property type="entry name" value="PH DOMAIN-CONTAINING PROTEIN"/>
    <property type="match status" value="1"/>
</dbReference>
<dbReference type="OrthoDB" id="6126019at2759"/>
<reference evidence="2" key="1">
    <citation type="submission" date="2015-07" db="EMBL/GenBank/DDBJ databases">
        <title>MeaNS - Measles Nucleotide Surveillance Program.</title>
        <authorList>
            <person name="Tran T."/>
            <person name="Druce J."/>
        </authorList>
    </citation>
    <scope>NUCLEOTIDE SEQUENCE</scope>
    <source>
        <strain evidence="2">UCB-OBI-ISO-001</strain>
        <tissue evidence="2">Gonad</tissue>
    </source>
</reference>